<dbReference type="GO" id="GO:0009882">
    <property type="term" value="F:blue light photoreceptor activity"/>
    <property type="evidence" value="ECO:0007669"/>
    <property type="project" value="InterPro"/>
</dbReference>
<evidence type="ECO:0000259" key="1">
    <source>
        <dbReference type="PROSITE" id="PS50925"/>
    </source>
</evidence>
<feature type="domain" description="BLUF" evidence="1">
    <location>
        <begin position="4"/>
        <end position="99"/>
    </location>
</feature>
<sequence>MNALYSLAYISKNTIKSDRDVIEAEIKSILASAHKNNPALNVTGALLYSGGYFCQVIEGPEEVLEELFENIQLDSRHGQVTVLHFEPIEKRSFGEWAMAFAGIEDEMRFDAAGILDSKDKIKAEEAGRNLVSTLDRLVTQHQGVLKNA</sequence>
<name>A0A3M8SEN1_PSEPU</name>
<proteinExistence type="predicted"/>
<dbReference type="Gene3D" id="3.30.70.100">
    <property type="match status" value="1"/>
</dbReference>
<dbReference type="SUPFAM" id="SSF54975">
    <property type="entry name" value="Acylphosphatase/BLUF domain-like"/>
    <property type="match status" value="1"/>
</dbReference>
<organism evidence="2 3">
    <name type="scientific">Pseudomonas putida</name>
    <name type="common">Arthrobacter siderocapsulatus</name>
    <dbReference type="NCBI Taxonomy" id="303"/>
    <lineage>
        <taxon>Bacteria</taxon>
        <taxon>Pseudomonadati</taxon>
        <taxon>Pseudomonadota</taxon>
        <taxon>Gammaproteobacteria</taxon>
        <taxon>Pseudomonadales</taxon>
        <taxon>Pseudomonadaceae</taxon>
        <taxon>Pseudomonas</taxon>
    </lineage>
</organism>
<dbReference type="Pfam" id="PF04940">
    <property type="entry name" value="BLUF"/>
    <property type="match status" value="1"/>
</dbReference>
<accession>A0A3M8SEN1</accession>
<dbReference type="Proteomes" id="UP000278162">
    <property type="component" value="Unassembled WGS sequence"/>
</dbReference>
<dbReference type="EMBL" id="RJAI01000106">
    <property type="protein sequence ID" value="RNF77604.1"/>
    <property type="molecule type" value="Genomic_DNA"/>
</dbReference>
<reference evidence="2 3" key="1">
    <citation type="submission" date="2018-10" db="EMBL/GenBank/DDBJ databases">
        <title>An outbreak of IMP-63 producing strain in France.</title>
        <authorList>
            <person name="Bour M."/>
            <person name="Liapis E."/>
            <person name="Plesiat P."/>
        </authorList>
    </citation>
    <scope>NUCLEOTIDE SEQUENCE [LARGE SCALE GENOMIC DNA]</scope>
    <source>
        <strain evidence="2 3">12917</strain>
    </source>
</reference>
<dbReference type="AlphaFoldDB" id="A0A3M8SEN1"/>
<dbReference type="SMART" id="SM01034">
    <property type="entry name" value="BLUF"/>
    <property type="match status" value="1"/>
</dbReference>
<dbReference type="PROSITE" id="PS50925">
    <property type="entry name" value="BLUF"/>
    <property type="match status" value="1"/>
</dbReference>
<dbReference type="InterPro" id="IPR036046">
    <property type="entry name" value="Acylphosphatase-like_dom_sf"/>
</dbReference>
<dbReference type="GO" id="GO:0071949">
    <property type="term" value="F:FAD binding"/>
    <property type="evidence" value="ECO:0007669"/>
    <property type="project" value="InterPro"/>
</dbReference>
<evidence type="ECO:0000313" key="2">
    <source>
        <dbReference type="EMBL" id="RNF77604.1"/>
    </source>
</evidence>
<comment type="caution">
    <text evidence="2">The sequence shown here is derived from an EMBL/GenBank/DDBJ whole genome shotgun (WGS) entry which is preliminary data.</text>
</comment>
<evidence type="ECO:0000313" key="3">
    <source>
        <dbReference type="Proteomes" id="UP000278162"/>
    </source>
</evidence>
<protein>
    <submittedName>
        <fullName evidence="2">BLUF domain-containing protein</fullName>
    </submittedName>
</protein>
<gene>
    <name evidence="2" type="ORF">EFK07_30080</name>
</gene>
<dbReference type="RefSeq" id="WP_123085816.1">
    <property type="nucleotide sequence ID" value="NZ_RJAI01000106.1"/>
</dbReference>
<dbReference type="InterPro" id="IPR007024">
    <property type="entry name" value="BLUF_domain"/>
</dbReference>